<accession>K5WB58</accession>
<dbReference type="KEGG" id="pco:PHACADRAFT_257324"/>
<dbReference type="GeneID" id="18916817"/>
<evidence type="ECO:0000313" key="2">
    <source>
        <dbReference type="Proteomes" id="UP000008370"/>
    </source>
</evidence>
<dbReference type="Proteomes" id="UP000008370">
    <property type="component" value="Unassembled WGS sequence"/>
</dbReference>
<gene>
    <name evidence="1" type="ORF">PHACADRAFT_257324</name>
</gene>
<sequence length="55" mass="5936">MLLLEYLKIDIWGCRPFTWERKDGTIGVSVSGDAASEIAMGDHYEPALCACASSG</sequence>
<dbReference type="HOGENOM" id="CLU_3033123_0_0_1"/>
<protein>
    <submittedName>
        <fullName evidence="1">Uncharacterized protein</fullName>
    </submittedName>
</protein>
<reference evidence="1 2" key="1">
    <citation type="journal article" date="2012" name="BMC Genomics">
        <title>Comparative genomics of the white-rot fungi, Phanerochaete carnosa and P. chrysosporium, to elucidate the genetic basis of the distinct wood types they colonize.</title>
        <authorList>
            <person name="Suzuki H."/>
            <person name="MacDonald J."/>
            <person name="Syed K."/>
            <person name="Salamov A."/>
            <person name="Hori C."/>
            <person name="Aerts A."/>
            <person name="Henrissat B."/>
            <person name="Wiebenga A."/>
            <person name="vanKuyk P.A."/>
            <person name="Barry K."/>
            <person name="Lindquist E."/>
            <person name="LaButti K."/>
            <person name="Lapidus A."/>
            <person name="Lucas S."/>
            <person name="Coutinho P."/>
            <person name="Gong Y."/>
            <person name="Samejima M."/>
            <person name="Mahadevan R."/>
            <person name="Abou-Zaid M."/>
            <person name="de Vries R.P."/>
            <person name="Igarashi K."/>
            <person name="Yadav J.S."/>
            <person name="Grigoriev I.V."/>
            <person name="Master E.R."/>
        </authorList>
    </citation>
    <scope>NUCLEOTIDE SEQUENCE [LARGE SCALE GENOMIC DNA]</scope>
    <source>
        <strain evidence="1 2">HHB-10118-sp</strain>
    </source>
</reference>
<dbReference type="InParanoid" id="K5WB58"/>
<dbReference type="AlphaFoldDB" id="K5WB58"/>
<dbReference type="RefSeq" id="XP_007396515.1">
    <property type="nucleotide sequence ID" value="XM_007396453.1"/>
</dbReference>
<proteinExistence type="predicted"/>
<name>K5WB58_PHACS</name>
<keyword evidence="2" id="KW-1185">Reference proteome</keyword>
<dbReference type="EMBL" id="JH930472">
    <property type="protein sequence ID" value="EKM56224.1"/>
    <property type="molecule type" value="Genomic_DNA"/>
</dbReference>
<organism evidence="1 2">
    <name type="scientific">Phanerochaete carnosa (strain HHB-10118-sp)</name>
    <name type="common">White-rot fungus</name>
    <name type="synonym">Peniophora carnosa</name>
    <dbReference type="NCBI Taxonomy" id="650164"/>
    <lineage>
        <taxon>Eukaryota</taxon>
        <taxon>Fungi</taxon>
        <taxon>Dikarya</taxon>
        <taxon>Basidiomycota</taxon>
        <taxon>Agaricomycotina</taxon>
        <taxon>Agaricomycetes</taxon>
        <taxon>Polyporales</taxon>
        <taxon>Phanerochaetaceae</taxon>
        <taxon>Phanerochaete</taxon>
    </lineage>
</organism>
<evidence type="ECO:0000313" key="1">
    <source>
        <dbReference type="EMBL" id="EKM56224.1"/>
    </source>
</evidence>